<proteinExistence type="predicted"/>
<dbReference type="Proteomes" id="UP000584374">
    <property type="component" value="Unassembled WGS sequence"/>
</dbReference>
<protein>
    <submittedName>
        <fullName evidence="2">Crotonobetainyl-CoA:carnitine CoA-transferase CaiB-like acyl-CoA transferase</fullName>
    </submittedName>
</protein>
<dbReference type="Gene3D" id="3.40.50.10540">
    <property type="entry name" value="Crotonobetainyl-coa:carnitine coa-transferase, domain 1"/>
    <property type="match status" value="1"/>
</dbReference>
<comment type="caution">
    <text evidence="2">The sequence shown here is derived from an EMBL/GenBank/DDBJ whole genome shotgun (WGS) entry which is preliminary data.</text>
</comment>
<dbReference type="InterPro" id="IPR050483">
    <property type="entry name" value="CoA-transferase_III_domain"/>
</dbReference>
<evidence type="ECO:0000256" key="1">
    <source>
        <dbReference type="ARBA" id="ARBA00022679"/>
    </source>
</evidence>
<dbReference type="AlphaFoldDB" id="A0A840Q4D7"/>
<dbReference type="PANTHER" id="PTHR48207:SF3">
    <property type="entry name" value="SUCCINATE--HYDROXYMETHYLGLUTARATE COA-TRANSFERASE"/>
    <property type="match status" value="1"/>
</dbReference>
<dbReference type="InterPro" id="IPR003673">
    <property type="entry name" value="CoA-Trfase_fam_III"/>
</dbReference>
<dbReference type="RefSeq" id="WP_184728320.1">
    <property type="nucleotide sequence ID" value="NZ_JACHIW010000001.1"/>
</dbReference>
<keyword evidence="1 2" id="KW-0808">Transferase</keyword>
<dbReference type="InterPro" id="IPR044855">
    <property type="entry name" value="CoA-Trfase_III_dom3_sf"/>
</dbReference>
<evidence type="ECO:0000313" key="3">
    <source>
        <dbReference type="Proteomes" id="UP000584374"/>
    </source>
</evidence>
<dbReference type="Gene3D" id="3.30.1540.10">
    <property type="entry name" value="formyl-coa transferase, domain 3"/>
    <property type="match status" value="1"/>
</dbReference>
<dbReference type="InterPro" id="IPR023606">
    <property type="entry name" value="CoA-Trfase_III_dom_1_sf"/>
</dbReference>
<accession>A0A840Q4D7</accession>
<reference evidence="2 3" key="1">
    <citation type="submission" date="2020-08" db="EMBL/GenBank/DDBJ databases">
        <title>Sequencing the genomes of 1000 actinobacteria strains.</title>
        <authorList>
            <person name="Klenk H.-P."/>
        </authorList>
    </citation>
    <scope>NUCLEOTIDE SEQUENCE [LARGE SCALE GENOMIC DNA]</scope>
    <source>
        <strain evidence="2 3">DSM 45584</strain>
    </source>
</reference>
<dbReference type="EMBL" id="JACHIW010000001">
    <property type="protein sequence ID" value="MBB5157362.1"/>
    <property type="molecule type" value="Genomic_DNA"/>
</dbReference>
<organism evidence="2 3">
    <name type="scientific">Saccharopolyspora phatthalungensis</name>
    <dbReference type="NCBI Taxonomy" id="664693"/>
    <lineage>
        <taxon>Bacteria</taxon>
        <taxon>Bacillati</taxon>
        <taxon>Actinomycetota</taxon>
        <taxon>Actinomycetes</taxon>
        <taxon>Pseudonocardiales</taxon>
        <taxon>Pseudonocardiaceae</taxon>
        <taxon>Saccharopolyspora</taxon>
    </lineage>
</organism>
<dbReference type="PANTHER" id="PTHR48207">
    <property type="entry name" value="SUCCINATE--HYDROXYMETHYLGLUTARATE COA-TRANSFERASE"/>
    <property type="match status" value="1"/>
</dbReference>
<keyword evidence="3" id="KW-1185">Reference proteome</keyword>
<dbReference type="GO" id="GO:0008410">
    <property type="term" value="F:CoA-transferase activity"/>
    <property type="evidence" value="ECO:0007669"/>
    <property type="project" value="TreeGrafter"/>
</dbReference>
<evidence type="ECO:0000313" key="2">
    <source>
        <dbReference type="EMBL" id="MBB5157362.1"/>
    </source>
</evidence>
<gene>
    <name evidence="2" type="ORF">BJ970_004896</name>
</gene>
<dbReference type="SUPFAM" id="SSF89796">
    <property type="entry name" value="CoA-transferase family III (CaiB/BaiF)"/>
    <property type="match status" value="1"/>
</dbReference>
<name>A0A840Q4D7_9PSEU</name>
<sequence length="402" mass="43296">MNTEAPLQGLRILAVEQFGAGPFGSLYLADLGAEVIKIEDPGTGGDVARYVPPIQTGTSSLYFEAFNRGKRSITLDLKSSGGREVFRALAATADAVYSNLRGDQLEALQLTYRHLSEVNPRIVCTALTGYGRAGEEATLPAYDALIQAQAGWAAITGEPSGPPTKSGLSLVDFIGGLTAVLGLMVALHDARRTATGRDVDVDLYRSSLAMLTYQAAWFLSAGVPAQRHSMSAHPSIVPFQFFETADGYIAVACGKERFFTELVARLGLTDVAGDKRFADFAGRREFREELLNRLAEEFRRKPSQEWVRLLRGAVPVAPVRSMEEALDRAEVSSRDMLATYESPALGDVSALGTPIKLGGYTPEYTAAPTVGEHNDDLLTQLGYTAAQVADLRKKGAFGKHTS</sequence>
<dbReference type="Pfam" id="PF02515">
    <property type="entry name" value="CoA_transf_3"/>
    <property type="match status" value="1"/>
</dbReference>